<dbReference type="FunFam" id="3.30.70.360:FF:000001">
    <property type="entry name" value="N-acetyldiaminopimelate deacetylase"/>
    <property type="match status" value="1"/>
</dbReference>
<feature type="domain" description="Peptidase M20 dimerisation" evidence="3">
    <location>
        <begin position="188"/>
        <end position="282"/>
    </location>
</feature>
<organism evidence="4 5">
    <name type="scientific">Cytobacillus horneckiae</name>
    <dbReference type="NCBI Taxonomy" id="549687"/>
    <lineage>
        <taxon>Bacteria</taxon>
        <taxon>Bacillati</taxon>
        <taxon>Bacillota</taxon>
        <taxon>Bacilli</taxon>
        <taxon>Bacillales</taxon>
        <taxon>Bacillaceae</taxon>
        <taxon>Cytobacillus</taxon>
    </lineage>
</organism>
<dbReference type="RefSeq" id="WP_066199072.1">
    <property type="nucleotide sequence ID" value="NZ_JAFDQP010000002.1"/>
</dbReference>
<evidence type="ECO:0000259" key="3">
    <source>
        <dbReference type="Pfam" id="PF07687"/>
    </source>
</evidence>
<evidence type="ECO:0000256" key="1">
    <source>
        <dbReference type="ARBA" id="ARBA00022801"/>
    </source>
</evidence>
<comment type="cofactor">
    <cofactor evidence="2">
        <name>Mn(2+)</name>
        <dbReference type="ChEBI" id="CHEBI:29035"/>
    </cofactor>
    <text evidence="2">The Mn(2+) ion enhances activity.</text>
</comment>
<feature type="binding site" evidence="2">
    <location>
        <position position="364"/>
    </location>
    <ligand>
        <name>Mn(2+)</name>
        <dbReference type="ChEBI" id="CHEBI:29035"/>
        <label>2</label>
    </ligand>
</feature>
<feature type="binding site" evidence="2">
    <location>
        <position position="105"/>
    </location>
    <ligand>
        <name>Mn(2+)</name>
        <dbReference type="ChEBI" id="CHEBI:29035"/>
        <label>2</label>
    </ligand>
</feature>
<keyword evidence="2" id="KW-0464">Manganese</keyword>
<sequence>MSFTLKGKANKILEEIIAFRRELHQNPELSGEEFETSLRIQEKLQMHAIPFKAGYAKTGILGIIRGSKRGGTVALRADIDALPITEQTGLEFASKSEGIMHACGHDSHTAMLLGAGMLLNEMKEELEGTILLVFQPAEEKSPVGGASAMMADGVFDEIKPDVIIGQHVWPDLEPGMVGVRPGSMMGNSDRFKLIIKGSGGHASMPHTTVDAIVVANQVITMLQTIVSRNIDPIKSAVVTVGKITGGVAHNVIADEVVIEGTIRTLSDEVKAQVKNRFIEVVEGTVSSMSGTVEIDYLDGYPATVNSEKWARRVKETAISMFGQNRVPEVAPSMAGEDFGRFLQAYPGVYYWLGCSIGEGQKPLHNPSFMLDEAIFSDGIELMSQLAMDALSQIKTGGMND</sequence>
<evidence type="ECO:0000313" key="4">
    <source>
        <dbReference type="EMBL" id="PKG27073.1"/>
    </source>
</evidence>
<dbReference type="PANTHER" id="PTHR11014:SF63">
    <property type="entry name" value="METALLOPEPTIDASE, PUTATIVE (AFU_ORTHOLOGUE AFUA_6G09600)-RELATED"/>
    <property type="match status" value="1"/>
</dbReference>
<reference evidence="4 5" key="1">
    <citation type="journal article" date="2010" name="Int. J. Syst. Evol. Microbiol.">
        <title>Bacillus horneckiae sp. nov., isolated from a spacecraft-assembly clean room.</title>
        <authorList>
            <person name="Vaishampayan P."/>
            <person name="Probst A."/>
            <person name="Krishnamurthi S."/>
            <person name="Ghosh S."/>
            <person name="Osman S."/>
            <person name="McDowall A."/>
            <person name="Ruckmani A."/>
            <person name="Mayilraj S."/>
            <person name="Venkateswaran K."/>
        </authorList>
    </citation>
    <scope>NUCLEOTIDE SEQUENCE [LARGE SCALE GENOMIC DNA]</scope>
    <source>
        <strain evidence="5">1PO1SC</strain>
    </source>
</reference>
<evidence type="ECO:0000256" key="2">
    <source>
        <dbReference type="PIRSR" id="PIRSR005962-1"/>
    </source>
</evidence>
<protein>
    <submittedName>
        <fullName evidence="4">Amidohydrolase</fullName>
    </submittedName>
</protein>
<dbReference type="InterPro" id="IPR017439">
    <property type="entry name" value="Amidohydrolase"/>
</dbReference>
<feature type="binding site" evidence="2">
    <location>
        <position position="139"/>
    </location>
    <ligand>
        <name>Mn(2+)</name>
        <dbReference type="ChEBI" id="CHEBI:29035"/>
        <label>2</label>
    </ligand>
</feature>
<dbReference type="CDD" id="cd03886">
    <property type="entry name" value="M20_Acy1"/>
    <property type="match status" value="1"/>
</dbReference>
<dbReference type="SUPFAM" id="SSF53187">
    <property type="entry name" value="Zn-dependent exopeptidases"/>
    <property type="match status" value="1"/>
</dbReference>
<name>A0A2N0ZC30_9BACI</name>
<dbReference type="Pfam" id="PF07687">
    <property type="entry name" value="M20_dimer"/>
    <property type="match status" value="1"/>
</dbReference>
<keyword evidence="5" id="KW-1185">Reference proteome</keyword>
<dbReference type="PIRSF" id="PIRSF005962">
    <property type="entry name" value="Pept_M20D_amidohydro"/>
    <property type="match status" value="1"/>
</dbReference>
<dbReference type="Gene3D" id="3.40.630.10">
    <property type="entry name" value="Zn peptidases"/>
    <property type="match status" value="1"/>
</dbReference>
<keyword evidence="2" id="KW-0479">Metal-binding</keyword>
<accession>A0A2N0ZC30</accession>
<dbReference type="InterPro" id="IPR002933">
    <property type="entry name" value="Peptidase_M20"/>
</dbReference>
<dbReference type="InterPro" id="IPR011650">
    <property type="entry name" value="Peptidase_M20_dimer"/>
</dbReference>
<dbReference type="NCBIfam" id="TIGR01891">
    <property type="entry name" value="amidohydrolases"/>
    <property type="match status" value="1"/>
</dbReference>
<dbReference type="GO" id="GO:0046872">
    <property type="term" value="F:metal ion binding"/>
    <property type="evidence" value="ECO:0007669"/>
    <property type="project" value="UniProtKB-KW"/>
</dbReference>
<proteinExistence type="predicted"/>
<feature type="binding site" evidence="2">
    <location>
        <position position="103"/>
    </location>
    <ligand>
        <name>Mn(2+)</name>
        <dbReference type="ChEBI" id="CHEBI:29035"/>
        <label>2</label>
    </ligand>
</feature>
<comment type="caution">
    <text evidence="4">The sequence shown here is derived from an EMBL/GenBank/DDBJ whole genome shotgun (WGS) entry which is preliminary data.</text>
</comment>
<dbReference type="GO" id="GO:0019877">
    <property type="term" value="P:diaminopimelate biosynthetic process"/>
    <property type="evidence" value="ECO:0007669"/>
    <property type="project" value="UniProtKB-ARBA"/>
</dbReference>
<feature type="binding site" evidence="2">
    <location>
        <position position="167"/>
    </location>
    <ligand>
        <name>Mn(2+)</name>
        <dbReference type="ChEBI" id="CHEBI:29035"/>
        <label>2</label>
    </ligand>
</feature>
<dbReference type="PANTHER" id="PTHR11014">
    <property type="entry name" value="PEPTIDASE M20 FAMILY MEMBER"/>
    <property type="match status" value="1"/>
</dbReference>
<dbReference type="Proteomes" id="UP000233343">
    <property type="component" value="Unassembled WGS sequence"/>
</dbReference>
<dbReference type="EMBL" id="PISD01000050">
    <property type="protein sequence ID" value="PKG27073.1"/>
    <property type="molecule type" value="Genomic_DNA"/>
</dbReference>
<evidence type="ECO:0000313" key="5">
    <source>
        <dbReference type="Proteomes" id="UP000233343"/>
    </source>
</evidence>
<dbReference type="SUPFAM" id="SSF55031">
    <property type="entry name" value="Bacterial exopeptidase dimerisation domain"/>
    <property type="match status" value="1"/>
</dbReference>
<dbReference type="Gene3D" id="3.30.70.360">
    <property type="match status" value="1"/>
</dbReference>
<dbReference type="GO" id="GO:0050118">
    <property type="term" value="F:N-acetyldiaminopimelate deacetylase activity"/>
    <property type="evidence" value="ECO:0007669"/>
    <property type="project" value="UniProtKB-ARBA"/>
</dbReference>
<gene>
    <name evidence="4" type="ORF">CWS20_20605</name>
</gene>
<keyword evidence="1 4" id="KW-0378">Hydrolase</keyword>
<dbReference type="Pfam" id="PF01546">
    <property type="entry name" value="Peptidase_M20"/>
    <property type="match status" value="1"/>
</dbReference>
<dbReference type="InterPro" id="IPR036264">
    <property type="entry name" value="Bact_exopeptidase_dim_dom"/>
</dbReference>
<dbReference type="AlphaFoldDB" id="A0A2N0ZC30"/>